<reference evidence="1" key="1">
    <citation type="journal article" date="2020" name="Stud. Mycol.">
        <title>101 Dothideomycetes genomes: a test case for predicting lifestyles and emergence of pathogens.</title>
        <authorList>
            <person name="Haridas S."/>
            <person name="Albert R."/>
            <person name="Binder M."/>
            <person name="Bloem J."/>
            <person name="Labutti K."/>
            <person name="Salamov A."/>
            <person name="Andreopoulos B."/>
            <person name="Baker S."/>
            <person name="Barry K."/>
            <person name="Bills G."/>
            <person name="Bluhm B."/>
            <person name="Cannon C."/>
            <person name="Castanera R."/>
            <person name="Culley D."/>
            <person name="Daum C."/>
            <person name="Ezra D."/>
            <person name="Gonzalez J."/>
            <person name="Henrissat B."/>
            <person name="Kuo A."/>
            <person name="Liang C."/>
            <person name="Lipzen A."/>
            <person name="Lutzoni F."/>
            <person name="Magnuson J."/>
            <person name="Mondo S."/>
            <person name="Nolan M."/>
            <person name="Ohm R."/>
            <person name="Pangilinan J."/>
            <person name="Park H.-J."/>
            <person name="Ramirez L."/>
            <person name="Alfaro M."/>
            <person name="Sun H."/>
            <person name="Tritt A."/>
            <person name="Yoshinaga Y."/>
            <person name="Zwiers L.-H."/>
            <person name="Turgeon B."/>
            <person name="Goodwin S."/>
            <person name="Spatafora J."/>
            <person name="Crous P."/>
            <person name="Grigoriev I."/>
        </authorList>
    </citation>
    <scope>NUCLEOTIDE SEQUENCE</scope>
    <source>
        <strain evidence="1">CBS 525.71</strain>
    </source>
</reference>
<evidence type="ECO:0000313" key="2">
    <source>
        <dbReference type="Proteomes" id="UP000799754"/>
    </source>
</evidence>
<sequence>MAGSKTILTILRSFVFVGTVIVFVLGIWGEYIYLSSVHVTDTRLAVTIIQDINRHGEVVLATFRSRLGAEAVSWSQFIAEATQGTVRTWILVVTSSITALILLLIIVSNRYYWLRIPPTIVILLELTSIISTITVFGCAFSLSLSLKAFTIAPFPTLDSIDLSFFALLNPFSMALAITSALAGFLLIITFTANLLDFRKRRTRAKDTRSFEPTVSALGMSHGFHALHPQPRTTREPIPTVYDPYRAFRKDQEGLPSTKQVAFASEGAWMSRKHSNSRWSASTMSPRGIEGDIMRLLEVKRTRRAVPVRPTRPWSVMWNGREGTHVIY</sequence>
<comment type="caution">
    <text evidence="1">The sequence shown here is derived from an EMBL/GenBank/DDBJ whole genome shotgun (WGS) entry which is preliminary data.</text>
</comment>
<name>A0ACB6SB57_9PLEO</name>
<organism evidence="1 2">
    <name type="scientific">Macroventuria anomochaeta</name>
    <dbReference type="NCBI Taxonomy" id="301207"/>
    <lineage>
        <taxon>Eukaryota</taxon>
        <taxon>Fungi</taxon>
        <taxon>Dikarya</taxon>
        <taxon>Ascomycota</taxon>
        <taxon>Pezizomycotina</taxon>
        <taxon>Dothideomycetes</taxon>
        <taxon>Pleosporomycetidae</taxon>
        <taxon>Pleosporales</taxon>
        <taxon>Pleosporineae</taxon>
        <taxon>Didymellaceae</taxon>
        <taxon>Macroventuria</taxon>
    </lineage>
</organism>
<evidence type="ECO:0000313" key="1">
    <source>
        <dbReference type="EMBL" id="KAF2631505.1"/>
    </source>
</evidence>
<gene>
    <name evidence="1" type="ORF">BU25DRAFT_488094</name>
</gene>
<dbReference type="Proteomes" id="UP000799754">
    <property type="component" value="Unassembled WGS sequence"/>
</dbReference>
<keyword evidence="2" id="KW-1185">Reference proteome</keyword>
<dbReference type="EMBL" id="MU006704">
    <property type="protein sequence ID" value="KAF2631505.1"/>
    <property type="molecule type" value="Genomic_DNA"/>
</dbReference>
<proteinExistence type="predicted"/>
<protein>
    <submittedName>
        <fullName evidence="1">Uncharacterized protein</fullName>
    </submittedName>
</protein>
<accession>A0ACB6SB57</accession>